<dbReference type="Pfam" id="PF22780">
    <property type="entry name" value="HI0933_like_1st"/>
    <property type="match status" value="1"/>
</dbReference>
<dbReference type="InterPro" id="IPR023166">
    <property type="entry name" value="BaiN-like_dom_sf"/>
</dbReference>
<keyword evidence="2" id="KW-0285">Flavoprotein</keyword>
<dbReference type="InterPro" id="IPR004792">
    <property type="entry name" value="BaiN-like"/>
</dbReference>
<dbReference type="Pfam" id="PF03486">
    <property type="entry name" value="HI0933_like"/>
    <property type="match status" value="1"/>
</dbReference>
<dbReference type="PANTHER" id="PTHR42887">
    <property type="entry name" value="OS12G0638800 PROTEIN"/>
    <property type="match status" value="1"/>
</dbReference>
<dbReference type="NCBIfam" id="TIGR00275">
    <property type="entry name" value="aminoacetone oxidase family FAD-binding enzyme"/>
    <property type="match status" value="1"/>
</dbReference>
<dbReference type="InterPro" id="IPR057661">
    <property type="entry name" value="RsdA/BaiN/AoA(So)_Rossmann"/>
</dbReference>
<evidence type="ECO:0000259" key="5">
    <source>
        <dbReference type="Pfam" id="PF22780"/>
    </source>
</evidence>
<dbReference type="EMBL" id="SUVG01000004">
    <property type="protein sequence ID" value="MBE6421322.1"/>
    <property type="molecule type" value="Genomic_DNA"/>
</dbReference>
<gene>
    <name evidence="6" type="ORF">E7027_04230</name>
</gene>
<evidence type="ECO:0000256" key="1">
    <source>
        <dbReference type="ARBA" id="ARBA00001974"/>
    </source>
</evidence>
<name>A0A928DRF7_9BACT</name>
<protein>
    <submittedName>
        <fullName evidence="6">Aminoacetone oxidase family FAD-binding enzyme</fullName>
    </submittedName>
</protein>
<dbReference type="AlphaFoldDB" id="A0A928DRF7"/>
<dbReference type="Gene3D" id="2.40.30.10">
    <property type="entry name" value="Translation factors"/>
    <property type="match status" value="1"/>
</dbReference>
<dbReference type="Gene3D" id="3.50.50.60">
    <property type="entry name" value="FAD/NAD(P)-binding domain"/>
    <property type="match status" value="1"/>
</dbReference>
<evidence type="ECO:0000259" key="4">
    <source>
        <dbReference type="Pfam" id="PF03486"/>
    </source>
</evidence>
<dbReference type="InterPro" id="IPR055178">
    <property type="entry name" value="RsdA/BaiN/AoA(So)-like_dom"/>
</dbReference>
<accession>A0A928DRF7</accession>
<dbReference type="Gene3D" id="1.10.8.260">
    <property type="entry name" value="HI0933 insert domain-like"/>
    <property type="match status" value="1"/>
</dbReference>
<evidence type="ECO:0000256" key="3">
    <source>
        <dbReference type="ARBA" id="ARBA00022827"/>
    </source>
</evidence>
<comment type="caution">
    <text evidence="6">The sequence shown here is derived from an EMBL/GenBank/DDBJ whole genome shotgun (WGS) entry which is preliminary data.</text>
</comment>
<keyword evidence="3" id="KW-0274">FAD</keyword>
<dbReference type="SUPFAM" id="SSF160996">
    <property type="entry name" value="HI0933 insert domain-like"/>
    <property type="match status" value="1"/>
</dbReference>
<evidence type="ECO:0000313" key="6">
    <source>
        <dbReference type="EMBL" id="MBE6421322.1"/>
    </source>
</evidence>
<dbReference type="InterPro" id="IPR036188">
    <property type="entry name" value="FAD/NAD-bd_sf"/>
</dbReference>
<sequence length="397" mass="42761">MGIYANSKNTVFHTAIVGAGAGGLFCAGSFNHHKIVLEANTKPALKVGVSGGGKCNFSNRFVTAADYLSRNKHFCKSALAAFKPQDFIRLLDESHIPWEERQNGQLFAFDAQEIVRLLVKRAQAANTQILYNTRVLDIRKEKNLFILDTSAGPIQAQRVVLATGGLSFPALGANGFGIKMAHKFGWEVTEPRPALCGLSFPKEYRENFSALAGNSLTAKLTYEKKSFPGQLLFTHDGISGPAVLQTSLFWEPGNSIEIDFLPGKNVLEFLVSCKNSNQTVSSALVQAGLAKKIAKSILHGIDCDLPNATRAQLAETARLINHFTVTPSGTSGYTKAEVTAGGISARAFNASTFESRSVPGLYAVGEVLDVTGRLGGFNLHWAWSSGFSAAKALEKLF</sequence>
<comment type="cofactor">
    <cofactor evidence="1">
        <name>FAD</name>
        <dbReference type="ChEBI" id="CHEBI:57692"/>
    </cofactor>
</comment>
<evidence type="ECO:0000256" key="2">
    <source>
        <dbReference type="ARBA" id="ARBA00022630"/>
    </source>
</evidence>
<feature type="domain" description="RsdA/BaiN/AoA(So)-like insert" evidence="5">
    <location>
        <begin position="192"/>
        <end position="338"/>
    </location>
</feature>
<evidence type="ECO:0000313" key="7">
    <source>
        <dbReference type="Proteomes" id="UP000725649"/>
    </source>
</evidence>
<dbReference type="Proteomes" id="UP000725649">
    <property type="component" value="Unassembled WGS sequence"/>
</dbReference>
<reference evidence="6" key="1">
    <citation type="submission" date="2019-04" db="EMBL/GenBank/DDBJ databases">
        <title>Evolution of Biomass-Degrading Anaerobic Consortia Revealed by Metagenomics.</title>
        <authorList>
            <person name="Peng X."/>
        </authorList>
    </citation>
    <scope>NUCLEOTIDE SEQUENCE</scope>
    <source>
        <strain evidence="6">SIG66</strain>
    </source>
</reference>
<feature type="domain" description="RsdA/BaiN/AoA(So)-like Rossmann fold-like" evidence="4">
    <location>
        <begin position="13"/>
        <end position="391"/>
    </location>
</feature>
<proteinExistence type="predicted"/>
<dbReference type="PANTHER" id="PTHR42887:SF2">
    <property type="entry name" value="OS12G0638800 PROTEIN"/>
    <property type="match status" value="1"/>
</dbReference>
<dbReference type="SUPFAM" id="SSF51905">
    <property type="entry name" value="FAD/NAD(P)-binding domain"/>
    <property type="match status" value="1"/>
</dbReference>
<organism evidence="6 7">
    <name type="scientific">Candidatus Avelusimicrobium gallicola</name>
    <dbReference type="NCBI Taxonomy" id="2562704"/>
    <lineage>
        <taxon>Bacteria</taxon>
        <taxon>Pseudomonadati</taxon>
        <taxon>Elusimicrobiota</taxon>
        <taxon>Elusimicrobia</taxon>
        <taxon>Elusimicrobiales</taxon>
        <taxon>Elusimicrobiaceae</taxon>
        <taxon>Candidatus Avelusimicrobium</taxon>
    </lineage>
</organism>